<keyword evidence="1" id="KW-1015">Disulfide bond</keyword>
<dbReference type="InterPro" id="IPR001314">
    <property type="entry name" value="Peptidase_S1A"/>
</dbReference>
<accession>A0A8C2QXQ0</accession>
<feature type="chain" id="PRO_5034198798" description="Peptidase S1 domain-containing protein" evidence="3">
    <location>
        <begin position="19"/>
        <end position="251"/>
    </location>
</feature>
<feature type="region of interest" description="Disordered" evidence="2">
    <location>
        <begin position="184"/>
        <end position="214"/>
    </location>
</feature>
<dbReference type="PANTHER" id="PTHR24271:SF13">
    <property type="entry name" value="CATHEPSIN G"/>
    <property type="match status" value="1"/>
</dbReference>
<reference evidence="5" key="1">
    <citation type="submission" date="2019-03" db="EMBL/GenBank/DDBJ databases">
        <title>Genome sequencing and reference-guided assembly of Black Bengal Goat (Capra hircus).</title>
        <authorList>
            <person name="Siddiki A.Z."/>
            <person name="Baten A."/>
            <person name="Billah M."/>
            <person name="Alam M.A.U."/>
            <person name="Shawrob K.S.M."/>
            <person name="Saha S."/>
            <person name="Chowdhury M."/>
            <person name="Rahman A.H."/>
            <person name="Stear M."/>
            <person name="Miah G."/>
            <person name="Das G.B."/>
            <person name="Hossain M.M."/>
            <person name="Kumkum M."/>
            <person name="Islam M.S."/>
            <person name="Mollah A.M."/>
            <person name="Ahsan A."/>
            <person name="Tusar F."/>
            <person name="Khan M.K.I."/>
        </authorList>
    </citation>
    <scope>NUCLEOTIDE SEQUENCE [LARGE SCALE GENOMIC DNA]</scope>
</reference>
<dbReference type="PROSITE" id="PS50240">
    <property type="entry name" value="TRYPSIN_DOM"/>
    <property type="match status" value="1"/>
</dbReference>
<evidence type="ECO:0000313" key="5">
    <source>
        <dbReference type="Ensembl" id="ENSCHIP00010015664.1"/>
    </source>
</evidence>
<name>A0A8C2QXQ0_CAPHI</name>
<evidence type="ECO:0000256" key="2">
    <source>
        <dbReference type="SAM" id="MobiDB-lite"/>
    </source>
</evidence>
<evidence type="ECO:0000259" key="4">
    <source>
        <dbReference type="PROSITE" id="PS50240"/>
    </source>
</evidence>
<proteinExistence type="predicted"/>
<feature type="domain" description="Peptidase S1" evidence="4">
    <location>
        <begin position="21"/>
        <end position="222"/>
    </location>
</feature>
<dbReference type="Ensembl" id="ENSCHIT00010021994.1">
    <property type="protein sequence ID" value="ENSCHIP00010015664.1"/>
    <property type="gene ID" value="ENSCHIG00010011457.1"/>
</dbReference>
<evidence type="ECO:0000256" key="3">
    <source>
        <dbReference type="SAM" id="SignalP"/>
    </source>
</evidence>
<dbReference type="GO" id="GO:0004252">
    <property type="term" value="F:serine-type endopeptidase activity"/>
    <property type="evidence" value="ECO:0007669"/>
    <property type="project" value="InterPro"/>
</dbReference>
<reference evidence="5" key="2">
    <citation type="submission" date="2025-08" db="UniProtKB">
        <authorList>
            <consortium name="Ensembl"/>
        </authorList>
    </citation>
    <scope>IDENTIFICATION</scope>
</reference>
<dbReference type="SUPFAM" id="SSF50494">
    <property type="entry name" value="Trypsin-like serine proteases"/>
    <property type="match status" value="1"/>
</dbReference>
<dbReference type="InterPro" id="IPR043504">
    <property type="entry name" value="Peptidase_S1_PA_chymotrypsin"/>
</dbReference>
<dbReference type="Gene3D" id="2.40.10.10">
    <property type="entry name" value="Trypsin-like serine proteases"/>
    <property type="match status" value="3"/>
</dbReference>
<organism evidence="5">
    <name type="scientific">Capra hircus</name>
    <name type="common">Goat</name>
    <dbReference type="NCBI Taxonomy" id="9925"/>
    <lineage>
        <taxon>Eukaryota</taxon>
        <taxon>Metazoa</taxon>
        <taxon>Chordata</taxon>
        <taxon>Craniata</taxon>
        <taxon>Vertebrata</taxon>
        <taxon>Euteleostomi</taxon>
        <taxon>Mammalia</taxon>
        <taxon>Eutheria</taxon>
        <taxon>Laurasiatheria</taxon>
        <taxon>Artiodactyla</taxon>
        <taxon>Ruminantia</taxon>
        <taxon>Pecora</taxon>
        <taxon>Bovidae</taxon>
        <taxon>Caprinae</taxon>
        <taxon>Capra</taxon>
    </lineage>
</organism>
<dbReference type="GO" id="GO:0006508">
    <property type="term" value="P:proteolysis"/>
    <property type="evidence" value="ECO:0007669"/>
    <property type="project" value="InterPro"/>
</dbReference>
<dbReference type="PANTHER" id="PTHR24271">
    <property type="entry name" value="KALLIKREIN-RELATED"/>
    <property type="match status" value="1"/>
</dbReference>
<dbReference type="AlphaFoldDB" id="A0A8C2QXQ0"/>
<keyword evidence="3" id="KW-0732">Signal</keyword>
<sequence>MRPLLLLMAFLLSRRAQAGKIIGGREARPHSRPYMAFLQIQTPVGRKACGGFLVREDFVMTAAHCLGSQINVILGAHNIRTLESTQQHIPVLRSIPHPGHTQQNKRNDIMLLQTRNRLRPGTQCTVAGWGLTGLNTRTDTLQCVQLRVQRDRVCSRRFMLYNGRTQICVGDPRQRKSAFQVRSRHLPTLTGDPGQTGQWDGPRSHGYSPGPRSEGCEGALFPIHPVSGALGEVPDTQNVYVQCFPGAGEVP</sequence>
<dbReference type="InterPro" id="IPR001254">
    <property type="entry name" value="Trypsin_dom"/>
</dbReference>
<dbReference type="GO" id="GO:0005737">
    <property type="term" value="C:cytoplasm"/>
    <property type="evidence" value="ECO:0007669"/>
    <property type="project" value="TreeGrafter"/>
</dbReference>
<dbReference type="SMART" id="SM00020">
    <property type="entry name" value="Tryp_SPc"/>
    <property type="match status" value="1"/>
</dbReference>
<dbReference type="PROSITE" id="PS00134">
    <property type="entry name" value="TRYPSIN_HIS"/>
    <property type="match status" value="1"/>
</dbReference>
<feature type="signal peptide" evidence="3">
    <location>
        <begin position="1"/>
        <end position="18"/>
    </location>
</feature>
<dbReference type="FunFam" id="2.40.10.10:FF:000005">
    <property type="entry name" value="Serine protease 37"/>
    <property type="match status" value="1"/>
</dbReference>
<dbReference type="PRINTS" id="PR00722">
    <property type="entry name" value="CHYMOTRYPSIN"/>
</dbReference>
<evidence type="ECO:0000256" key="1">
    <source>
        <dbReference type="ARBA" id="ARBA00023157"/>
    </source>
</evidence>
<dbReference type="InterPro" id="IPR018114">
    <property type="entry name" value="TRYPSIN_HIS"/>
</dbReference>
<dbReference type="Pfam" id="PF00089">
    <property type="entry name" value="Trypsin"/>
    <property type="match status" value="1"/>
</dbReference>
<dbReference type="CDD" id="cd00190">
    <property type="entry name" value="Tryp_SPc"/>
    <property type="match status" value="1"/>
</dbReference>
<dbReference type="InterPro" id="IPR009003">
    <property type="entry name" value="Peptidase_S1_PA"/>
</dbReference>
<protein>
    <recommendedName>
        <fullName evidence="4">Peptidase S1 domain-containing protein</fullName>
    </recommendedName>
</protein>